<dbReference type="GO" id="GO:0004383">
    <property type="term" value="F:guanylate cyclase activity"/>
    <property type="evidence" value="ECO:0007669"/>
    <property type="project" value="UniProtKB-EC"/>
</dbReference>
<evidence type="ECO:0000256" key="1">
    <source>
        <dbReference type="ARBA" id="ARBA00001436"/>
    </source>
</evidence>
<evidence type="ECO:0000259" key="14">
    <source>
        <dbReference type="PROSITE" id="PS50011"/>
    </source>
</evidence>
<dbReference type="InterPro" id="IPR001245">
    <property type="entry name" value="Ser-Thr/Tyr_kinase_cat_dom"/>
</dbReference>
<comment type="subcellular location">
    <subcellularLocation>
        <location evidence="2">Membrane</location>
        <topology evidence="2">Single-pass membrane protein</topology>
    </subcellularLocation>
</comment>
<dbReference type="PANTHER" id="PTHR11920:SF501">
    <property type="entry name" value="GUANYLATE CYCLASE 32E"/>
    <property type="match status" value="1"/>
</dbReference>
<evidence type="ECO:0000256" key="13">
    <source>
        <dbReference type="SAM" id="Phobius"/>
    </source>
</evidence>
<keyword evidence="9" id="KW-0456">Lyase</keyword>
<keyword evidence="5" id="KW-0547">Nucleotide-binding</keyword>
<reference evidence="16 17" key="1">
    <citation type="journal article" date="2016" name="Nat. Commun.">
        <title>Extremotolerant tardigrade genome and improved radiotolerance of human cultured cells by tardigrade-unique protein.</title>
        <authorList>
            <person name="Hashimoto T."/>
            <person name="Horikawa D.D."/>
            <person name="Saito Y."/>
            <person name="Kuwahara H."/>
            <person name="Kozuka-Hata H."/>
            <person name="Shin-I T."/>
            <person name="Minakuchi Y."/>
            <person name="Ohishi K."/>
            <person name="Motoyama A."/>
            <person name="Aizu T."/>
            <person name="Enomoto A."/>
            <person name="Kondo K."/>
            <person name="Tanaka S."/>
            <person name="Hara Y."/>
            <person name="Koshikawa S."/>
            <person name="Sagara H."/>
            <person name="Miura T."/>
            <person name="Yokobori S."/>
            <person name="Miyagawa K."/>
            <person name="Suzuki Y."/>
            <person name="Kubo T."/>
            <person name="Oyama M."/>
            <person name="Kohara Y."/>
            <person name="Fujiyama A."/>
            <person name="Arakawa K."/>
            <person name="Katayama T."/>
            <person name="Toyoda A."/>
            <person name="Kunieda T."/>
        </authorList>
    </citation>
    <scope>NUCLEOTIDE SEQUENCE [LARGE SCALE GENOMIC DNA]</scope>
    <source>
        <strain evidence="16 17">YOKOZUNA-1</strain>
    </source>
</reference>
<dbReference type="PANTHER" id="PTHR11920">
    <property type="entry name" value="GUANYLYL CYCLASE"/>
    <property type="match status" value="1"/>
</dbReference>
<evidence type="ECO:0000256" key="12">
    <source>
        <dbReference type="SAM" id="MobiDB-lite"/>
    </source>
</evidence>
<evidence type="ECO:0000256" key="3">
    <source>
        <dbReference type="ARBA" id="ARBA00012202"/>
    </source>
</evidence>
<dbReference type="GO" id="GO:0035556">
    <property type="term" value="P:intracellular signal transduction"/>
    <property type="evidence" value="ECO:0007669"/>
    <property type="project" value="InterPro"/>
</dbReference>
<dbReference type="GO" id="GO:0005524">
    <property type="term" value="F:ATP binding"/>
    <property type="evidence" value="ECO:0007669"/>
    <property type="project" value="InterPro"/>
</dbReference>
<dbReference type="Pfam" id="PF07714">
    <property type="entry name" value="PK_Tyr_Ser-Thr"/>
    <property type="match status" value="1"/>
</dbReference>
<sequence>MAWAVRNYSNITGQTTVGADDLANWMGQIMSGTTEGSITILNGIQGSFGIATPSGDLRENTCIMAMMDLNLGAYLTYLRYDGVLNLTSYVNASYSWISTDGTFPANEPYCGFTGDADVCRVISDTTTTITTAVVIPLVLLTCAVVAYMSRRRYKLSQLDDSWLAQLKELKVVDPNKGIDDKGGPTDQQATTDEKAEGKFSMGGNSLNASNNSAIPTAFSVGYWKSVPYTVRWTKKRFLKASAKIALEVRAVSAIRNDNIAELRGGCLEKASVLLLYDYCSRGSLEESVNDMSSKFEWPLRFSYINDVIRAMHYIHTSSIKLHGRLSSACCFIDSRFTLKVADVGLPSFFNMNLAEFWSQKRRPDFYYRQFWVAPEVLREQENRVEEVVKVTTKEQDIYSFGIIMQEIILHSPPYAMYGDDYTDERIYNAIVKEGPPGMKAFRPMLDETAGHIDIIKICERCWAEIPQDRPSFNQIRVVMKEVTKLLGMGDRLNIMETLIQQMEEHTATLEGMIEEKDTLIQQEKSRADALLFSNLPSTITDALTRGSTLDPVYLDLCSILIIDIMNFDILTAQCSAEETAQLLADVHGTYFEEASKFDCWMMETLTQKITVS</sequence>
<dbReference type="GO" id="GO:0001653">
    <property type="term" value="F:peptide receptor activity"/>
    <property type="evidence" value="ECO:0007669"/>
    <property type="project" value="TreeGrafter"/>
</dbReference>
<proteinExistence type="predicted"/>
<keyword evidence="7 13" id="KW-0472">Membrane</keyword>
<dbReference type="PROSITE" id="PS50125">
    <property type="entry name" value="GUANYLATE_CYCLASE_2"/>
    <property type="match status" value="1"/>
</dbReference>
<evidence type="ECO:0000256" key="11">
    <source>
        <dbReference type="SAM" id="Coils"/>
    </source>
</evidence>
<evidence type="ECO:0000256" key="8">
    <source>
        <dbReference type="ARBA" id="ARBA00023180"/>
    </source>
</evidence>
<feature type="coiled-coil region" evidence="11">
    <location>
        <begin position="495"/>
        <end position="522"/>
    </location>
</feature>
<keyword evidence="11" id="KW-0175">Coiled coil</keyword>
<accession>A0A1D1V6J4</accession>
<dbReference type="Proteomes" id="UP000186922">
    <property type="component" value="Unassembled WGS sequence"/>
</dbReference>
<comment type="caution">
    <text evidence="16">The sequence shown here is derived from an EMBL/GenBank/DDBJ whole genome shotgun (WGS) entry which is preliminary data.</text>
</comment>
<feature type="domain" description="Protein kinase" evidence="14">
    <location>
        <begin position="188"/>
        <end position="486"/>
    </location>
</feature>
<dbReference type="SUPFAM" id="SSF56112">
    <property type="entry name" value="Protein kinase-like (PK-like)"/>
    <property type="match status" value="1"/>
</dbReference>
<evidence type="ECO:0000313" key="16">
    <source>
        <dbReference type="EMBL" id="GAU96385.1"/>
    </source>
</evidence>
<evidence type="ECO:0000256" key="6">
    <source>
        <dbReference type="ARBA" id="ARBA00022989"/>
    </source>
</evidence>
<evidence type="ECO:0000256" key="7">
    <source>
        <dbReference type="ARBA" id="ARBA00023136"/>
    </source>
</evidence>
<name>A0A1D1V6J4_RAMVA</name>
<dbReference type="InterPro" id="IPR001054">
    <property type="entry name" value="A/G_cyclase"/>
</dbReference>
<dbReference type="GO" id="GO:0004016">
    <property type="term" value="F:adenylate cyclase activity"/>
    <property type="evidence" value="ECO:0007669"/>
    <property type="project" value="TreeGrafter"/>
</dbReference>
<dbReference type="OrthoDB" id="1890790at2759"/>
<dbReference type="InterPro" id="IPR000719">
    <property type="entry name" value="Prot_kinase_dom"/>
</dbReference>
<dbReference type="AlphaFoldDB" id="A0A1D1V6J4"/>
<dbReference type="GO" id="GO:0007168">
    <property type="term" value="P:receptor guanylyl cyclase signaling pathway"/>
    <property type="evidence" value="ECO:0007669"/>
    <property type="project" value="TreeGrafter"/>
</dbReference>
<evidence type="ECO:0000259" key="15">
    <source>
        <dbReference type="PROSITE" id="PS50125"/>
    </source>
</evidence>
<evidence type="ECO:0000256" key="9">
    <source>
        <dbReference type="ARBA" id="ARBA00023239"/>
    </source>
</evidence>
<keyword evidence="6 13" id="KW-1133">Transmembrane helix</keyword>
<dbReference type="STRING" id="947166.A0A1D1V6J4"/>
<feature type="transmembrane region" description="Helical" evidence="13">
    <location>
        <begin position="129"/>
        <end position="148"/>
    </location>
</feature>
<dbReference type="InterPro" id="IPR011009">
    <property type="entry name" value="Kinase-like_dom_sf"/>
</dbReference>
<evidence type="ECO:0000256" key="4">
    <source>
        <dbReference type="ARBA" id="ARBA00022692"/>
    </source>
</evidence>
<dbReference type="Gene3D" id="3.30.70.1230">
    <property type="entry name" value="Nucleotide cyclase"/>
    <property type="match status" value="1"/>
</dbReference>
<keyword evidence="8" id="KW-0325">Glycoprotein</keyword>
<evidence type="ECO:0000256" key="10">
    <source>
        <dbReference type="ARBA" id="ARBA00023293"/>
    </source>
</evidence>
<dbReference type="PROSITE" id="PS50011">
    <property type="entry name" value="PROTEIN_KINASE_DOM"/>
    <property type="match status" value="1"/>
</dbReference>
<dbReference type="InterPro" id="IPR029787">
    <property type="entry name" value="Nucleotide_cyclase"/>
</dbReference>
<protein>
    <recommendedName>
        <fullName evidence="3">guanylate cyclase</fullName>
        <ecNumber evidence="3">4.6.1.2</ecNumber>
    </recommendedName>
</protein>
<dbReference type="GO" id="GO:0004672">
    <property type="term" value="F:protein kinase activity"/>
    <property type="evidence" value="ECO:0007669"/>
    <property type="project" value="InterPro"/>
</dbReference>
<feature type="domain" description="Guanylate cyclase" evidence="15">
    <location>
        <begin position="558"/>
        <end position="612"/>
    </location>
</feature>
<evidence type="ECO:0000256" key="2">
    <source>
        <dbReference type="ARBA" id="ARBA00004167"/>
    </source>
</evidence>
<keyword evidence="10" id="KW-0141">cGMP biosynthesis</keyword>
<keyword evidence="17" id="KW-1185">Reference proteome</keyword>
<feature type="region of interest" description="Disordered" evidence="12">
    <location>
        <begin position="175"/>
        <end position="195"/>
    </location>
</feature>
<comment type="catalytic activity">
    <reaction evidence="1">
        <text>GTP = 3',5'-cyclic GMP + diphosphate</text>
        <dbReference type="Rhea" id="RHEA:13665"/>
        <dbReference type="ChEBI" id="CHEBI:33019"/>
        <dbReference type="ChEBI" id="CHEBI:37565"/>
        <dbReference type="ChEBI" id="CHEBI:57746"/>
        <dbReference type="EC" id="4.6.1.2"/>
    </reaction>
</comment>
<dbReference type="Gene3D" id="1.10.510.10">
    <property type="entry name" value="Transferase(Phosphotransferase) domain 1"/>
    <property type="match status" value="1"/>
</dbReference>
<dbReference type="EMBL" id="BDGG01000003">
    <property type="protein sequence ID" value="GAU96385.1"/>
    <property type="molecule type" value="Genomic_DNA"/>
</dbReference>
<keyword evidence="4 13" id="KW-0812">Transmembrane</keyword>
<dbReference type="EC" id="4.6.1.2" evidence="3"/>
<dbReference type="GO" id="GO:0005886">
    <property type="term" value="C:plasma membrane"/>
    <property type="evidence" value="ECO:0007669"/>
    <property type="project" value="TreeGrafter"/>
</dbReference>
<evidence type="ECO:0000256" key="5">
    <source>
        <dbReference type="ARBA" id="ARBA00022741"/>
    </source>
</evidence>
<evidence type="ECO:0000313" key="17">
    <source>
        <dbReference type="Proteomes" id="UP000186922"/>
    </source>
</evidence>
<organism evidence="16 17">
    <name type="scientific">Ramazzottius varieornatus</name>
    <name type="common">Water bear</name>
    <name type="synonym">Tardigrade</name>
    <dbReference type="NCBI Taxonomy" id="947166"/>
    <lineage>
        <taxon>Eukaryota</taxon>
        <taxon>Metazoa</taxon>
        <taxon>Ecdysozoa</taxon>
        <taxon>Tardigrada</taxon>
        <taxon>Eutardigrada</taxon>
        <taxon>Parachela</taxon>
        <taxon>Hypsibioidea</taxon>
        <taxon>Ramazzottiidae</taxon>
        <taxon>Ramazzottius</taxon>
    </lineage>
</organism>
<dbReference type="InterPro" id="IPR050401">
    <property type="entry name" value="Cyclic_nucleotide_synthase"/>
</dbReference>
<gene>
    <name evidence="16" type="primary">RvY_07840-1</name>
    <name evidence="16" type="synonym">RvY_07840.1</name>
    <name evidence="16" type="ORF">RvY_07840</name>
</gene>